<reference evidence="1 2" key="1">
    <citation type="submission" date="2017-01" db="EMBL/GenBank/DDBJ databases">
        <title>Genome sequence of Rhodovulum viride JA756.</title>
        <authorList>
            <person name="Lakshmi K.V."/>
            <person name="Tushar L.D."/>
            <person name="Sasikala C."/>
            <person name="Venkataramana C."/>
        </authorList>
    </citation>
    <scope>NUCLEOTIDE SEQUENCE [LARGE SCALE GENOMIC DNA]</scope>
    <source>
        <strain evidence="1 2">JA756</strain>
    </source>
</reference>
<proteinExistence type="predicted"/>
<keyword evidence="2" id="KW-1185">Reference proteome</keyword>
<organism evidence="1 2">
    <name type="scientific">Rhodovulum viride</name>
    <dbReference type="NCBI Taxonomy" id="1231134"/>
    <lineage>
        <taxon>Bacteria</taxon>
        <taxon>Pseudomonadati</taxon>
        <taxon>Pseudomonadota</taxon>
        <taxon>Alphaproteobacteria</taxon>
        <taxon>Rhodobacterales</taxon>
        <taxon>Paracoccaceae</taxon>
        <taxon>Rhodovulum</taxon>
    </lineage>
</organism>
<name>A0ABX9DIA2_9RHOB</name>
<dbReference type="EMBL" id="MUAV01000007">
    <property type="protein sequence ID" value="RAP41863.1"/>
    <property type="molecule type" value="Genomic_DNA"/>
</dbReference>
<accession>A0ABX9DIA2</accession>
<dbReference type="Proteomes" id="UP000248659">
    <property type="component" value="Unassembled WGS sequence"/>
</dbReference>
<gene>
    <name evidence="1" type="ORF">BYZ73_07885</name>
</gene>
<evidence type="ECO:0000313" key="2">
    <source>
        <dbReference type="Proteomes" id="UP000248659"/>
    </source>
</evidence>
<comment type="caution">
    <text evidence="1">The sequence shown here is derived from an EMBL/GenBank/DDBJ whole genome shotgun (WGS) entry which is preliminary data.</text>
</comment>
<sequence length="291" mass="29524">MVGEVYVLSAPAGAIPDVPNDGALVQIPGTDMYLRRVTPGELPSIAPPAGLHDLFAMRRIADGVSRTAGFDPAAALQWHDASDVPTISHVGGAVSAIANKISGGLALTGSGTTGVGASNVNGLNTIVMDRAQSNSLETSGALLPAAGNWLWTLVVGIGAVGHINSGLVYGTGGDVGLYITANHASQFNGKFNIGGVAGAFANPPYAGLHVVQIAADLTGAAPDPGTAKVFVDNVEVTTISYEAAVNAVTWSLFRYGSQYLGGQFCESIISADPAEQVAAHDFVATKWGLAA</sequence>
<evidence type="ECO:0000313" key="1">
    <source>
        <dbReference type="EMBL" id="RAP41863.1"/>
    </source>
</evidence>
<protein>
    <submittedName>
        <fullName evidence="1">Uncharacterized protein</fullName>
    </submittedName>
</protein>
<dbReference type="RefSeq" id="WP_112315542.1">
    <property type="nucleotide sequence ID" value="NZ_MUAV01000007.1"/>
</dbReference>